<dbReference type="EMBL" id="AAZO01000092">
    <property type="status" value="NOT_ANNOTATED_CDS"/>
    <property type="molecule type" value="Genomic_DNA"/>
</dbReference>
<feature type="region of interest" description="Disordered" evidence="4">
    <location>
        <begin position="188"/>
        <end position="207"/>
    </location>
</feature>
<evidence type="ECO:0000313" key="7">
    <source>
        <dbReference type="EnsemblMetazoa" id="PHUM007810-PA"/>
    </source>
</evidence>
<dbReference type="PANTHER" id="PTHR14430:SF0">
    <property type="entry name" value="SEC2P DOMAIN-CONTAINING PROTEIN"/>
    <property type="match status" value="1"/>
</dbReference>
<dbReference type="EMBL" id="DS234991">
    <property type="protein sequence ID" value="EEB09970.1"/>
    <property type="molecule type" value="Genomic_DNA"/>
</dbReference>
<dbReference type="EnsemblMetazoa" id="PHUM007810-RA">
    <property type="protein sequence ID" value="PHUM007810-PA"/>
    <property type="gene ID" value="PHUM007810"/>
</dbReference>
<proteinExistence type="inferred from homology"/>
<dbReference type="Pfam" id="PF25555">
    <property type="entry name" value="RAB3A-like_C"/>
    <property type="match status" value="1"/>
</dbReference>
<dbReference type="KEGG" id="phu:Phum_PHUM007810"/>
<dbReference type="RefSeq" id="XP_002422708.1">
    <property type="nucleotide sequence ID" value="XM_002422663.1"/>
</dbReference>
<feature type="compositionally biased region" description="Basic and acidic residues" evidence="4">
    <location>
        <begin position="8"/>
        <end position="21"/>
    </location>
</feature>
<dbReference type="GO" id="GO:0005085">
    <property type="term" value="F:guanyl-nucleotide exchange factor activity"/>
    <property type="evidence" value="ECO:0007669"/>
    <property type="project" value="InterPro"/>
</dbReference>
<dbReference type="InterPro" id="IPR009449">
    <property type="entry name" value="Sec2_N"/>
</dbReference>
<dbReference type="GO" id="GO:0070319">
    <property type="term" value="C:Golgi to plasma membrane transport vesicle"/>
    <property type="evidence" value="ECO:0007669"/>
    <property type="project" value="TreeGrafter"/>
</dbReference>
<reference evidence="7" key="3">
    <citation type="submission" date="2020-05" db="UniProtKB">
        <authorList>
            <consortium name="EnsemblMetazoa"/>
        </authorList>
    </citation>
    <scope>IDENTIFICATION</scope>
    <source>
        <strain evidence="7">USDA</strain>
    </source>
</reference>
<sequence length="404" mass="46170">MTTTTTTDEGKKLFNGKKNHDANPDEIDGVVVIAKKPATTYKKTIGKPEIVVNNYNSNIDICDSDDVIVETNGQNKTDSESSDLSFDRTLADRKEQAFAKLQDELEKAHMKLKLKDEEVARLTRIREDVERELEELTASLFQEAHKMVSKAKEKQAAAEKSLMESQMKVDVLTAEVVALKTLVLTSTPSRPNPHLHPQIGKEENNGGTGVNLFNRKHRRSPSHYNLKYGRENSPPDSPIHDKNMANNANNAVPPQTLENRDISEVDPTVHKEFLNWSLNCKLDKTDPFIDRIYREDINLCLDFSNRELAEQVQKAIETRNIYIEALNDKSKTIFPRMKLGDEDTWYNISQMCRNRIIAVCDFINYLRYIELGLVKSSAHDMYWEIMRLKKEMVLSRLGLSLPSC</sequence>
<keyword evidence="8" id="KW-1185">Reference proteome</keyword>
<dbReference type="OMA" id="EIDPIYH"/>
<dbReference type="eggNOG" id="KOG4324">
    <property type="taxonomic scope" value="Eukaryota"/>
</dbReference>
<dbReference type="InParanoid" id="E0V9B4"/>
<dbReference type="AlphaFoldDB" id="E0V9B4"/>
<protein>
    <submittedName>
        <fullName evidence="6 7">RAB3A-interacting protein, putative</fullName>
    </submittedName>
</protein>
<evidence type="ECO:0000256" key="2">
    <source>
        <dbReference type="ARBA" id="ARBA00025794"/>
    </source>
</evidence>
<evidence type="ECO:0000313" key="6">
    <source>
        <dbReference type="EMBL" id="EEB09970.1"/>
    </source>
</evidence>
<gene>
    <name evidence="7" type="primary">8233526</name>
    <name evidence="6" type="ORF">Phum_PHUM007810</name>
</gene>
<comment type="similarity">
    <text evidence="2">Belongs to the SEC2 family.</text>
</comment>
<dbReference type="CTD" id="8233526"/>
<dbReference type="GeneID" id="8233526"/>
<feature type="domain" description="GDP/GTP exchange factor Sec2 N-terminal" evidence="5">
    <location>
        <begin position="85"/>
        <end position="162"/>
    </location>
</feature>
<dbReference type="STRING" id="121224.E0V9B4"/>
<dbReference type="Pfam" id="PF06428">
    <property type="entry name" value="Sec2p"/>
    <property type="match status" value="1"/>
</dbReference>
<evidence type="ECO:0000313" key="8">
    <source>
        <dbReference type="Proteomes" id="UP000009046"/>
    </source>
</evidence>
<dbReference type="PANTHER" id="PTHR14430">
    <property type="entry name" value="RABIN3-RELATED"/>
    <property type="match status" value="1"/>
</dbReference>
<dbReference type="HOGENOM" id="CLU_038204_0_0_1"/>
<dbReference type="VEuPathDB" id="VectorBase:PHUM007810"/>
<feature type="coiled-coil region" evidence="3">
    <location>
        <begin position="91"/>
        <end position="146"/>
    </location>
</feature>
<name>E0V9B4_PEDHC</name>
<organism>
    <name type="scientific">Pediculus humanus subsp. corporis</name>
    <name type="common">Body louse</name>
    <dbReference type="NCBI Taxonomy" id="121224"/>
    <lineage>
        <taxon>Eukaryota</taxon>
        <taxon>Metazoa</taxon>
        <taxon>Ecdysozoa</taxon>
        <taxon>Arthropoda</taxon>
        <taxon>Hexapoda</taxon>
        <taxon>Insecta</taxon>
        <taxon>Pterygota</taxon>
        <taxon>Neoptera</taxon>
        <taxon>Paraneoptera</taxon>
        <taxon>Psocodea</taxon>
        <taxon>Troctomorpha</taxon>
        <taxon>Phthiraptera</taxon>
        <taxon>Anoplura</taxon>
        <taxon>Pediculidae</taxon>
        <taxon>Pediculus</taxon>
    </lineage>
</organism>
<dbReference type="OrthoDB" id="5560525at2759"/>
<reference evidence="6" key="1">
    <citation type="submission" date="2007-04" db="EMBL/GenBank/DDBJ databases">
        <title>Annotation of Pediculus humanus corporis strain USDA.</title>
        <authorList>
            <person name="Kirkness E."/>
            <person name="Hannick L."/>
            <person name="Hass B."/>
            <person name="Bruggner R."/>
            <person name="Lawson D."/>
            <person name="Bidwell S."/>
            <person name="Joardar V."/>
            <person name="Caler E."/>
            <person name="Walenz B."/>
            <person name="Inman J."/>
            <person name="Schobel S."/>
            <person name="Galinsky K."/>
            <person name="Amedeo P."/>
            <person name="Strausberg R."/>
        </authorList>
    </citation>
    <scope>NUCLEOTIDE SEQUENCE</scope>
    <source>
        <strain evidence="6">USDA</strain>
    </source>
</reference>
<dbReference type="InterPro" id="IPR040351">
    <property type="entry name" value="RAB3IL/RAB3IP/Sec2"/>
</dbReference>
<dbReference type="Proteomes" id="UP000009046">
    <property type="component" value="Unassembled WGS sequence"/>
</dbReference>
<feature type="region of interest" description="Disordered" evidence="4">
    <location>
        <begin position="1"/>
        <end position="21"/>
    </location>
</feature>
<reference evidence="6" key="2">
    <citation type="submission" date="2007-04" db="EMBL/GenBank/DDBJ databases">
        <title>The genome of the human body louse.</title>
        <authorList>
            <consortium name="The Human Body Louse Genome Consortium"/>
            <person name="Kirkness E."/>
            <person name="Walenz B."/>
            <person name="Hass B."/>
            <person name="Bruggner R."/>
            <person name="Strausberg R."/>
        </authorList>
    </citation>
    <scope>NUCLEOTIDE SEQUENCE</scope>
    <source>
        <strain evidence="6">USDA</strain>
    </source>
</reference>
<evidence type="ECO:0000259" key="5">
    <source>
        <dbReference type="Pfam" id="PF06428"/>
    </source>
</evidence>
<dbReference type="Gene3D" id="1.20.5.4880">
    <property type="match status" value="1"/>
</dbReference>
<dbReference type="SUPFAM" id="SSF144284">
    <property type="entry name" value="Sec2 N-terminal region"/>
    <property type="match status" value="1"/>
</dbReference>
<evidence type="ECO:0000256" key="3">
    <source>
        <dbReference type="SAM" id="Coils"/>
    </source>
</evidence>
<accession>E0V9B4</accession>
<keyword evidence="1 3" id="KW-0175">Coiled coil</keyword>
<feature type="region of interest" description="Disordered" evidence="4">
    <location>
        <begin position="221"/>
        <end position="255"/>
    </location>
</feature>
<dbReference type="GO" id="GO:0006887">
    <property type="term" value="P:exocytosis"/>
    <property type="evidence" value="ECO:0007669"/>
    <property type="project" value="TreeGrafter"/>
</dbReference>
<evidence type="ECO:0000256" key="4">
    <source>
        <dbReference type="SAM" id="MobiDB-lite"/>
    </source>
</evidence>
<evidence type="ECO:0000256" key="1">
    <source>
        <dbReference type="ARBA" id="ARBA00023054"/>
    </source>
</evidence>